<gene>
    <name evidence="3" type="ORF">Thi970DRAFT_04320</name>
</gene>
<evidence type="ECO:0000313" key="3">
    <source>
        <dbReference type="EMBL" id="EIC20666.1"/>
    </source>
</evidence>
<organism evidence="3 4">
    <name type="scientific">Thiorhodovibrio frisius</name>
    <dbReference type="NCBI Taxonomy" id="631362"/>
    <lineage>
        <taxon>Bacteria</taxon>
        <taxon>Pseudomonadati</taxon>
        <taxon>Pseudomonadota</taxon>
        <taxon>Gammaproteobacteria</taxon>
        <taxon>Chromatiales</taxon>
        <taxon>Chromatiaceae</taxon>
        <taxon>Thiorhodovibrio</taxon>
    </lineage>
</organism>
<dbReference type="InterPro" id="IPR011464">
    <property type="entry name" value="DUF1570"/>
</dbReference>
<dbReference type="EMBL" id="JH603170">
    <property type="protein sequence ID" value="EIC20666.1"/>
    <property type="molecule type" value="Genomic_DNA"/>
</dbReference>
<evidence type="ECO:0000259" key="2">
    <source>
        <dbReference type="Pfam" id="PF07607"/>
    </source>
</evidence>
<reference evidence="3 4" key="2">
    <citation type="submission" date="2011-11" db="EMBL/GenBank/DDBJ databases">
        <authorList>
            <consortium name="US DOE Joint Genome Institute"/>
            <person name="Lucas S."/>
            <person name="Han J."/>
            <person name="Lapidus A."/>
            <person name="Cheng J.-F."/>
            <person name="Goodwin L."/>
            <person name="Pitluck S."/>
            <person name="Peters L."/>
            <person name="Ovchinnikova G."/>
            <person name="Zhang X."/>
            <person name="Detter J.C."/>
            <person name="Han C."/>
            <person name="Tapia R."/>
            <person name="Land M."/>
            <person name="Hauser L."/>
            <person name="Kyrpides N."/>
            <person name="Ivanova N."/>
            <person name="Pagani I."/>
            <person name="Vogl K."/>
            <person name="Liu Z."/>
            <person name="Overmann J."/>
            <person name="Frigaard N.-U."/>
            <person name="Bryant D."/>
            <person name="Woyke T."/>
        </authorList>
    </citation>
    <scope>NUCLEOTIDE SEQUENCE [LARGE SCALE GENOMIC DNA]</scope>
    <source>
        <strain evidence="3 4">970</strain>
    </source>
</reference>
<dbReference type="Proteomes" id="UP000002964">
    <property type="component" value="Unassembled WGS sequence"/>
</dbReference>
<dbReference type="HOGENOM" id="CLU_741385_0_0_6"/>
<accession>H8Z616</accession>
<dbReference type="OrthoDB" id="256673at2"/>
<dbReference type="Pfam" id="PF07607">
    <property type="entry name" value="DUF1570"/>
    <property type="match status" value="1"/>
</dbReference>
<dbReference type="RefSeq" id="WP_009151069.1">
    <property type="nucleotide sequence ID" value="NZ_CP121471.1"/>
</dbReference>
<proteinExistence type="predicted"/>
<sequence length="419" mass="46610">MHQWIASLLRISIAVLSVVAIAWALSTDDQRRRLLVRFGLFDSLAQAELAGLRIIGPVGEWELLPKLPPISRYIAPPQPDPGRSRLPEQQLTHRGSEGGRPGASTPSGADAASHGVGHGADPCAVGVARNPSRARRPTEIHRYVDSKGRMVFSDHAPSADAGEVLAVQADASVGRFSADYDFDGLTPPLGFQHQLEIDLDGVFHFLADDLGLRGVQPVHLRLKIIKDQRRFAQAAAGAGLSTNSGFYTHRNNLAVVRWMGDEPTRAVARHEIAHLALGNWLGRTPLWLNEGLAEIVEKMRFQQNFATALAPPQRLDHLRRLARAGQLPALRTFLESERADWDRWGDDMAYPYAWSLVHFLLQEPARQRTVTRLLNELATHRCRMFDDIAFLEGDYAGGLSGLNRDWRRWLFAEAAPLHF</sequence>
<dbReference type="eggNOG" id="ENOG50311K9">
    <property type="taxonomic scope" value="Bacteria"/>
</dbReference>
<name>H8Z616_9GAMM</name>
<reference evidence="4" key="1">
    <citation type="submission" date="2011-06" db="EMBL/GenBank/DDBJ databases">
        <authorList>
            <consortium name="US DOE Joint Genome Institute (JGI-PGF)"/>
            <person name="Lucas S."/>
            <person name="Han J."/>
            <person name="Lapidus A."/>
            <person name="Cheng J.-F."/>
            <person name="Goodwin L."/>
            <person name="Pitluck S."/>
            <person name="Peters L."/>
            <person name="Land M.L."/>
            <person name="Hauser L."/>
            <person name="Vogl K."/>
            <person name="Liu Z."/>
            <person name="Overmann J."/>
            <person name="Frigaard N.-U."/>
            <person name="Bryant D.A."/>
            <person name="Woyke T.J."/>
        </authorList>
    </citation>
    <scope>NUCLEOTIDE SEQUENCE [LARGE SCALE GENOMIC DNA]</scope>
    <source>
        <strain evidence="4">970</strain>
    </source>
</reference>
<evidence type="ECO:0000256" key="1">
    <source>
        <dbReference type="SAM" id="MobiDB-lite"/>
    </source>
</evidence>
<dbReference type="AlphaFoldDB" id="H8Z616"/>
<evidence type="ECO:0000313" key="4">
    <source>
        <dbReference type="Proteomes" id="UP000002964"/>
    </source>
</evidence>
<feature type="domain" description="DUF1570" evidence="2">
    <location>
        <begin position="276"/>
        <end position="379"/>
    </location>
</feature>
<protein>
    <recommendedName>
        <fullName evidence="2">DUF1570 domain-containing protein</fullName>
    </recommendedName>
</protein>
<keyword evidence="4" id="KW-1185">Reference proteome</keyword>
<feature type="region of interest" description="Disordered" evidence="1">
    <location>
        <begin position="72"/>
        <end position="140"/>
    </location>
</feature>